<dbReference type="Proteomes" id="UP000248598">
    <property type="component" value="Chromosome 1"/>
</dbReference>
<sequence>MTLCIIPARGGSKRIPRKNIKLFNGKPMIAHSIQAAQNSGCFEQIIVSTDDAEIADISQQYGATVPFTRPAELSDDFATTGAVVVHVIDFMQKNGWKGDSACCLYATAPFVQADDLQRGLLALRDNQAEFAFSVTSFPFPIQRALKLAENGTVSMFSPENFAVRSQDLPEAWHDAGQFYWGTAMAWLAQKPIFNSHSVAVKLPRYRVQDIDTLEDWTRAEMMWHVLAEFGNDFSGSLKG</sequence>
<dbReference type="GO" id="GO:0008781">
    <property type="term" value="F:N-acylneuraminate cytidylyltransferase activity"/>
    <property type="evidence" value="ECO:0007669"/>
    <property type="project" value="UniProtKB-EC"/>
</dbReference>
<dbReference type="EMBL" id="LS483426">
    <property type="protein sequence ID" value="SQH25696.1"/>
    <property type="molecule type" value="Genomic_DNA"/>
</dbReference>
<name>A0AAX2J5G8_KINKI</name>
<dbReference type="NCBIfam" id="TIGR03584">
    <property type="entry name" value="PseF"/>
    <property type="match status" value="1"/>
</dbReference>
<organism evidence="1 2">
    <name type="scientific">Kingella kingae</name>
    <dbReference type="NCBI Taxonomy" id="504"/>
    <lineage>
        <taxon>Bacteria</taxon>
        <taxon>Pseudomonadati</taxon>
        <taxon>Pseudomonadota</taxon>
        <taxon>Betaproteobacteria</taxon>
        <taxon>Neisseriales</taxon>
        <taxon>Neisseriaceae</taxon>
        <taxon>Kingella</taxon>
    </lineage>
</organism>
<dbReference type="InterPro" id="IPR050793">
    <property type="entry name" value="CMP-NeuNAc_synthase"/>
</dbReference>
<dbReference type="PANTHER" id="PTHR21485:SF6">
    <property type="entry name" value="N-ACYLNEURAMINATE CYTIDYLYLTRANSFERASE-RELATED"/>
    <property type="match status" value="1"/>
</dbReference>
<dbReference type="InterPro" id="IPR029044">
    <property type="entry name" value="Nucleotide-diphossugar_trans"/>
</dbReference>
<keyword evidence="1" id="KW-0808">Transferase</keyword>
<dbReference type="RefSeq" id="WP_003787837.1">
    <property type="nucleotide sequence ID" value="NZ_CP091518.1"/>
</dbReference>
<dbReference type="Pfam" id="PF02348">
    <property type="entry name" value="CTP_transf_3"/>
    <property type="match status" value="1"/>
</dbReference>
<protein>
    <submittedName>
        <fullName evidence="1">N-acylneuraminate cytidylyltransferase</fullName>
        <ecNumber evidence="1">2.7.7.43</ecNumber>
    </submittedName>
</protein>
<dbReference type="AlphaFoldDB" id="A0AAX2J5G8"/>
<dbReference type="EC" id="2.7.7.43" evidence="1"/>
<dbReference type="SUPFAM" id="SSF53448">
    <property type="entry name" value="Nucleotide-diphospho-sugar transferases"/>
    <property type="match status" value="1"/>
</dbReference>
<dbReference type="Gene3D" id="3.90.550.10">
    <property type="entry name" value="Spore Coat Polysaccharide Biosynthesis Protein SpsA, Chain A"/>
    <property type="match status" value="1"/>
</dbReference>
<dbReference type="CDD" id="cd02513">
    <property type="entry name" value="CMP-NeuAc_Synthase"/>
    <property type="match status" value="1"/>
</dbReference>
<dbReference type="InterPro" id="IPR020039">
    <property type="entry name" value="PseF"/>
</dbReference>
<evidence type="ECO:0000313" key="2">
    <source>
        <dbReference type="Proteomes" id="UP000248598"/>
    </source>
</evidence>
<proteinExistence type="predicted"/>
<accession>A0AAX2J5G8</accession>
<evidence type="ECO:0000313" key="1">
    <source>
        <dbReference type="EMBL" id="SQH25696.1"/>
    </source>
</evidence>
<dbReference type="InterPro" id="IPR003329">
    <property type="entry name" value="Cytidylyl_trans"/>
</dbReference>
<dbReference type="GeneID" id="93263172"/>
<gene>
    <name evidence="1" type="primary">neuA</name>
    <name evidence="1" type="ORF">NCTC10529_01909</name>
</gene>
<reference evidence="1 2" key="1">
    <citation type="submission" date="2018-06" db="EMBL/GenBank/DDBJ databases">
        <authorList>
            <consortium name="Pathogen Informatics"/>
            <person name="Doyle S."/>
        </authorList>
    </citation>
    <scope>NUCLEOTIDE SEQUENCE [LARGE SCALE GENOMIC DNA]</scope>
    <source>
        <strain evidence="1 2">NCTC10529</strain>
    </source>
</reference>
<keyword evidence="1" id="KW-0548">Nucleotidyltransferase</keyword>
<dbReference type="PANTHER" id="PTHR21485">
    <property type="entry name" value="HAD SUPERFAMILY MEMBERS CMAS AND KDSC"/>
    <property type="match status" value="1"/>
</dbReference>